<dbReference type="OrthoDB" id="63584at2"/>
<dbReference type="GO" id="GO:0016616">
    <property type="term" value="F:oxidoreductase activity, acting on the CH-OH group of donors, NAD or NADP as acceptor"/>
    <property type="evidence" value="ECO:0007669"/>
    <property type="project" value="TreeGrafter"/>
</dbReference>
<dbReference type="PANTHER" id="PTHR42760">
    <property type="entry name" value="SHORT-CHAIN DEHYDROGENASES/REDUCTASES FAMILY MEMBER"/>
    <property type="match status" value="1"/>
</dbReference>
<sequence length="327" mass="33327">MSAGTGRLAGRTAIVTGASRGLGRAIALAFAREGAAVAVVARTEAQWDARLPGTVHEVVEEIVQEGGRALAVPADLSRPADVERIVEVTRARLGPVDLLVNNAALTVPGRPPAQPEAKASPGKASPGAAAASGAPTTTDAPRDAAPAGPGGSPAPSGAPGRMPNWASFLNFPLKGLRMHFEIGLFASYRLMQLVLPDMIDLGRGSIVNISSVAGFIPGEGPYAAPGTPGPIAYGGNKAALHHLAQAVAIEAQAYGIAVNVLSPSEPVITPGNLVAAAGESDWASPEDFAEATVLVALADPATTNGQLLWSDDMLHPDLGRRGWLRPT</sequence>
<name>A0A0D8BF76_9ACTN</name>
<evidence type="ECO:0000313" key="4">
    <source>
        <dbReference type="Proteomes" id="UP000032545"/>
    </source>
</evidence>
<dbReference type="SUPFAM" id="SSF51735">
    <property type="entry name" value="NAD(P)-binding Rossmann-fold domains"/>
    <property type="match status" value="1"/>
</dbReference>
<dbReference type="Pfam" id="PF00106">
    <property type="entry name" value="adh_short"/>
    <property type="match status" value="2"/>
</dbReference>
<dbReference type="InterPro" id="IPR036291">
    <property type="entry name" value="NAD(P)-bd_dom_sf"/>
</dbReference>
<dbReference type="AlphaFoldDB" id="A0A0D8BF76"/>
<dbReference type="EMBL" id="JYFN01000020">
    <property type="protein sequence ID" value="KJE22786.1"/>
    <property type="molecule type" value="Genomic_DNA"/>
</dbReference>
<dbReference type="PATRIC" id="fig|1502723.3.peg.2108"/>
<dbReference type="PANTHER" id="PTHR42760:SF40">
    <property type="entry name" value="3-OXOACYL-[ACYL-CARRIER-PROTEIN] REDUCTASE, CHLOROPLASTIC"/>
    <property type="match status" value="1"/>
</dbReference>
<dbReference type="Proteomes" id="UP000032545">
    <property type="component" value="Unassembled WGS sequence"/>
</dbReference>
<keyword evidence="4" id="KW-1185">Reference proteome</keyword>
<feature type="compositionally biased region" description="Low complexity" evidence="2">
    <location>
        <begin position="117"/>
        <end position="159"/>
    </location>
</feature>
<feature type="region of interest" description="Disordered" evidence="2">
    <location>
        <begin position="106"/>
        <end position="159"/>
    </location>
</feature>
<reference evidence="4" key="1">
    <citation type="submission" date="2015-02" db="EMBL/GenBank/DDBJ databases">
        <title>Draft Genome of Frankia sp. CpI1-S.</title>
        <authorList>
            <person name="Oshone R.T."/>
            <person name="Ngom M."/>
            <person name="Ghodhbane-Gtari F."/>
            <person name="Gtari M."/>
            <person name="Morris K."/>
            <person name="Thomas K."/>
            <person name="Sen A."/>
            <person name="Tisa L.S."/>
        </authorList>
    </citation>
    <scope>NUCLEOTIDE SEQUENCE [LARGE SCALE GENOMIC DNA]</scope>
    <source>
        <strain evidence="4">CpI1-S</strain>
    </source>
</reference>
<dbReference type="CDD" id="cd05233">
    <property type="entry name" value="SDR_c"/>
    <property type="match status" value="1"/>
</dbReference>
<protein>
    <submittedName>
        <fullName evidence="3">Short-chain alcohol dehydrogenase</fullName>
    </submittedName>
</protein>
<gene>
    <name evidence="3" type="ORF">FF36_02965</name>
</gene>
<evidence type="ECO:0000313" key="3">
    <source>
        <dbReference type="EMBL" id="KJE22786.1"/>
    </source>
</evidence>
<dbReference type="RefSeq" id="WP_044885560.1">
    <property type="nucleotide sequence ID" value="NZ_JYFN01000020.1"/>
</dbReference>
<dbReference type="GO" id="GO:0030497">
    <property type="term" value="P:fatty acid elongation"/>
    <property type="evidence" value="ECO:0007669"/>
    <property type="project" value="TreeGrafter"/>
</dbReference>
<dbReference type="Gene3D" id="3.40.50.720">
    <property type="entry name" value="NAD(P)-binding Rossmann-like Domain"/>
    <property type="match status" value="1"/>
</dbReference>
<organism evidence="3 4">
    <name type="scientific">Frankia torreyi</name>
    <dbReference type="NCBI Taxonomy" id="1856"/>
    <lineage>
        <taxon>Bacteria</taxon>
        <taxon>Bacillati</taxon>
        <taxon>Actinomycetota</taxon>
        <taxon>Actinomycetes</taxon>
        <taxon>Frankiales</taxon>
        <taxon>Frankiaceae</taxon>
        <taxon>Frankia</taxon>
    </lineage>
</organism>
<reference evidence="3 4" key="2">
    <citation type="journal article" date="2016" name="Genome Announc.">
        <title>Permanent Draft Genome Sequences for Two Variants of Frankia sp. Strain CpI1, the First Frankia Strain Isolated from Root Nodules of Comptonia peregrina.</title>
        <authorList>
            <person name="Oshone R."/>
            <person name="Hurst S.G.IV."/>
            <person name="Abebe-Akele F."/>
            <person name="Simpson S."/>
            <person name="Morris K."/>
            <person name="Thomas W.K."/>
            <person name="Tisa L.S."/>
        </authorList>
    </citation>
    <scope>NUCLEOTIDE SEQUENCE [LARGE SCALE GENOMIC DNA]</scope>
    <source>
        <strain evidence="4">CpI1-S</strain>
    </source>
</reference>
<comment type="similarity">
    <text evidence="1">Belongs to the short-chain dehydrogenases/reductases (SDR) family.</text>
</comment>
<dbReference type="InterPro" id="IPR002347">
    <property type="entry name" value="SDR_fam"/>
</dbReference>
<proteinExistence type="inferred from homology"/>
<evidence type="ECO:0000256" key="1">
    <source>
        <dbReference type="ARBA" id="ARBA00006484"/>
    </source>
</evidence>
<dbReference type="PRINTS" id="PR00081">
    <property type="entry name" value="GDHRDH"/>
</dbReference>
<comment type="caution">
    <text evidence="3">The sequence shown here is derived from an EMBL/GenBank/DDBJ whole genome shotgun (WGS) entry which is preliminary data.</text>
</comment>
<evidence type="ECO:0000256" key="2">
    <source>
        <dbReference type="SAM" id="MobiDB-lite"/>
    </source>
</evidence>
<accession>A0A0D8BF76</accession>